<dbReference type="RefSeq" id="WP_091079561.1">
    <property type="nucleotide sequence ID" value="NZ_FMHT01000003.1"/>
</dbReference>
<dbReference type="PROSITE" id="PS51257">
    <property type="entry name" value="PROKAR_LIPOPROTEIN"/>
    <property type="match status" value="1"/>
</dbReference>
<proteinExistence type="predicted"/>
<evidence type="ECO:0000313" key="2">
    <source>
        <dbReference type="Proteomes" id="UP000199699"/>
    </source>
</evidence>
<dbReference type="OrthoDB" id="3389388at2"/>
<sequence>MTLRTGTTRRVGTAAVAVLAVVLAGGCTGSDDSGGAAPTPSPSPDPKADLLAAVPDEEDPAFRFTSADNTGDVSGVVDPLNRGLDIDTVVKEKDFTLTMSFRVLESRTWMKVDFKGAEELHDLMKLPKEWMELDLAKLDDPAGAPTYDGTDPGNTRTIIRAASDIQEQEGTYTGVVDLTADPAVAEVLEDVDVVELADAARQVPLTAQVDAEGNLTSLVLEIPAAGKRKATEYAVRYFDYGTTPPVTAFTDTDATKAPASAYELLND</sequence>
<evidence type="ECO:0000313" key="1">
    <source>
        <dbReference type="EMBL" id="SCL20246.1"/>
    </source>
</evidence>
<keyword evidence="2" id="KW-1185">Reference proteome</keyword>
<organism evidence="1 2">
    <name type="scientific">Micromonospora nigra</name>
    <dbReference type="NCBI Taxonomy" id="145857"/>
    <lineage>
        <taxon>Bacteria</taxon>
        <taxon>Bacillati</taxon>
        <taxon>Actinomycetota</taxon>
        <taxon>Actinomycetes</taxon>
        <taxon>Micromonosporales</taxon>
        <taxon>Micromonosporaceae</taxon>
        <taxon>Micromonospora</taxon>
    </lineage>
</organism>
<dbReference type="EMBL" id="FMHT01000003">
    <property type="protein sequence ID" value="SCL20246.1"/>
    <property type="molecule type" value="Genomic_DNA"/>
</dbReference>
<dbReference type="AlphaFoldDB" id="A0A1C6RT46"/>
<protein>
    <recommendedName>
        <fullName evidence="3">Lipoprotein</fullName>
    </recommendedName>
</protein>
<accession>A0A1C6RT46</accession>
<dbReference type="Proteomes" id="UP000199699">
    <property type="component" value="Unassembled WGS sequence"/>
</dbReference>
<reference evidence="1 2" key="1">
    <citation type="submission" date="2016-06" db="EMBL/GenBank/DDBJ databases">
        <authorList>
            <person name="Kjaerup R.B."/>
            <person name="Dalgaard T.S."/>
            <person name="Juul-Madsen H.R."/>
        </authorList>
    </citation>
    <scope>NUCLEOTIDE SEQUENCE [LARGE SCALE GENOMIC DNA]</scope>
    <source>
        <strain evidence="1 2">DSM 43818</strain>
    </source>
</reference>
<evidence type="ECO:0008006" key="3">
    <source>
        <dbReference type="Google" id="ProtNLM"/>
    </source>
</evidence>
<gene>
    <name evidence="1" type="ORF">GA0070616_1933</name>
</gene>
<name>A0A1C6RT46_9ACTN</name>